<evidence type="ECO:0000313" key="5">
    <source>
        <dbReference type="Proteomes" id="UP001230188"/>
    </source>
</evidence>
<evidence type="ECO:0000256" key="1">
    <source>
        <dbReference type="ARBA" id="ARBA00009658"/>
    </source>
</evidence>
<dbReference type="InterPro" id="IPR001107">
    <property type="entry name" value="Band_7"/>
</dbReference>
<feature type="domain" description="Band 7" evidence="3">
    <location>
        <begin position="25"/>
        <end position="186"/>
    </location>
</feature>
<dbReference type="EMBL" id="JAQMWT010000203">
    <property type="protein sequence ID" value="KAJ8607612.1"/>
    <property type="molecule type" value="Genomic_DNA"/>
</dbReference>
<comment type="caution">
    <text evidence="4">The sequence shown here is derived from an EMBL/GenBank/DDBJ whole genome shotgun (WGS) entry which is preliminary data.</text>
</comment>
<evidence type="ECO:0000313" key="4">
    <source>
        <dbReference type="EMBL" id="KAJ8607612.1"/>
    </source>
</evidence>
<dbReference type="SMART" id="SM00244">
    <property type="entry name" value="PHB"/>
    <property type="match status" value="1"/>
</dbReference>
<dbReference type="GO" id="GO:0005743">
    <property type="term" value="C:mitochondrial inner membrane"/>
    <property type="evidence" value="ECO:0007669"/>
    <property type="project" value="UniProtKB-SubCell"/>
</dbReference>
<dbReference type="PANTHER" id="PTHR23222">
    <property type="entry name" value="PROHIBITIN"/>
    <property type="match status" value="1"/>
</dbReference>
<dbReference type="InterPro" id="IPR000163">
    <property type="entry name" value="Prohibitin"/>
</dbReference>
<proteinExistence type="inferred from homology"/>
<dbReference type="Pfam" id="PF01145">
    <property type="entry name" value="Band_7"/>
    <property type="match status" value="1"/>
</dbReference>
<name>A0AAD7UIV1_9STRA</name>
<evidence type="ECO:0000259" key="3">
    <source>
        <dbReference type="SMART" id="SM00244"/>
    </source>
</evidence>
<comment type="similarity">
    <text evidence="1 2">Belongs to the prohibitin family.</text>
</comment>
<dbReference type="PRINTS" id="PR00679">
    <property type="entry name" value="PROHIBITIN"/>
</dbReference>
<protein>
    <recommendedName>
        <fullName evidence="2">Prohibitin</fullName>
    </recommendedName>
</protein>
<gene>
    <name evidence="4" type="ORF">CTAYLR_005769</name>
</gene>
<keyword evidence="2" id="KW-0472">Membrane</keyword>
<dbReference type="Gene3D" id="3.30.479.30">
    <property type="entry name" value="Band 7 domain"/>
    <property type="match status" value="1"/>
</dbReference>
<dbReference type="FunFam" id="3.30.479.30:FF:000001">
    <property type="entry name" value="Prohibitin 2"/>
    <property type="match status" value="1"/>
</dbReference>
<dbReference type="PANTHER" id="PTHR23222:SF0">
    <property type="entry name" value="PROHIBITIN 1"/>
    <property type="match status" value="1"/>
</dbReference>
<accession>A0AAD7UIV1</accession>
<dbReference type="Proteomes" id="UP001230188">
    <property type="component" value="Unassembled WGS sequence"/>
</dbReference>
<dbReference type="AlphaFoldDB" id="A0AAD7UIV1"/>
<keyword evidence="2" id="KW-0999">Mitochondrion inner membrane</keyword>
<keyword evidence="2" id="KW-0496">Mitochondrion</keyword>
<organism evidence="4 5">
    <name type="scientific">Chrysophaeum taylorii</name>
    <dbReference type="NCBI Taxonomy" id="2483200"/>
    <lineage>
        <taxon>Eukaryota</taxon>
        <taxon>Sar</taxon>
        <taxon>Stramenopiles</taxon>
        <taxon>Ochrophyta</taxon>
        <taxon>Pelagophyceae</taxon>
        <taxon>Pelagomonadales</taxon>
        <taxon>Pelagomonadaceae</taxon>
        <taxon>Chrysophaeum</taxon>
    </lineage>
</organism>
<keyword evidence="5" id="KW-1185">Reference proteome</keyword>
<dbReference type="SUPFAM" id="SSF117892">
    <property type="entry name" value="Band 7/SPFH domain"/>
    <property type="match status" value="1"/>
</dbReference>
<comment type="subcellular location">
    <subcellularLocation>
        <location evidence="2">Mitochondrion inner membrane</location>
    </subcellularLocation>
</comment>
<reference evidence="4" key="1">
    <citation type="submission" date="2023-01" db="EMBL/GenBank/DDBJ databases">
        <title>Metagenome sequencing of chrysophaentin producing Chrysophaeum taylorii.</title>
        <authorList>
            <person name="Davison J."/>
            <person name="Bewley C."/>
        </authorList>
    </citation>
    <scope>NUCLEOTIDE SEQUENCE</scope>
    <source>
        <strain evidence="4">NIES-1699</strain>
    </source>
</reference>
<dbReference type="InterPro" id="IPR036013">
    <property type="entry name" value="Band_7/SPFH_dom_sf"/>
</dbReference>
<dbReference type="CDD" id="cd03401">
    <property type="entry name" value="SPFH_prohibitin"/>
    <property type="match status" value="1"/>
</dbReference>
<sequence>MDRLLGGVARLGMGVAGVSFIGGNCLYNVEGGHRAVIFDQIRGVLPKAVSEGTGVKIPIIQTPIIIDVRSRPREIRSVTGTKDLQMVNIYLRVLSRPREEKLARIYQTLGTNFDDRVLPSLGNEVLKSVVAQYNADQLLSMREQISRQIRETLTKRAAAFDLVLDDVSITHLVFGKEFTNAIEQKQVAQQEAERQTYVVAKAEQEKKAAVIRAEGEAEAALLISKALEESGSGLIEVRRIDAAREVADTLSKSRGLTYLPGGGGQNMLLGLNQPSS</sequence>
<dbReference type="GO" id="GO:0007005">
    <property type="term" value="P:mitochondrion organization"/>
    <property type="evidence" value="ECO:0007669"/>
    <property type="project" value="TreeGrafter"/>
</dbReference>
<evidence type="ECO:0000256" key="2">
    <source>
        <dbReference type="RuleBase" id="RU366048"/>
    </source>
</evidence>